<evidence type="ECO:0000313" key="4">
    <source>
        <dbReference type="Proteomes" id="UP001196068"/>
    </source>
</evidence>
<evidence type="ECO:0000256" key="1">
    <source>
        <dbReference type="ARBA" id="ARBA00006987"/>
    </source>
</evidence>
<gene>
    <name evidence="3" type="ORF">GXW79_06495</name>
</gene>
<dbReference type="InterPro" id="IPR042100">
    <property type="entry name" value="Bug_dom1"/>
</dbReference>
<comment type="similarity">
    <text evidence="1">Belongs to the UPF0065 (bug) family.</text>
</comment>
<dbReference type="InterPro" id="IPR005064">
    <property type="entry name" value="BUG"/>
</dbReference>
<evidence type="ECO:0000256" key="2">
    <source>
        <dbReference type="SAM" id="SignalP"/>
    </source>
</evidence>
<protein>
    <submittedName>
        <fullName evidence="3">Tripartite tricarboxylate transporter substrate binding protein</fullName>
    </submittedName>
</protein>
<feature type="chain" id="PRO_5042099201" evidence="2">
    <location>
        <begin position="25"/>
        <end position="329"/>
    </location>
</feature>
<keyword evidence="4" id="KW-1185">Reference proteome</keyword>
<feature type="signal peptide" evidence="2">
    <location>
        <begin position="1"/>
        <end position="24"/>
    </location>
</feature>
<dbReference type="Proteomes" id="UP001196068">
    <property type="component" value="Unassembled WGS sequence"/>
</dbReference>
<dbReference type="PANTHER" id="PTHR42928">
    <property type="entry name" value="TRICARBOXYLATE-BINDING PROTEIN"/>
    <property type="match status" value="1"/>
</dbReference>
<organism evidence="3 4">
    <name type="scientific">Plastoroseomonas arctica</name>
    <dbReference type="NCBI Taxonomy" id="1509237"/>
    <lineage>
        <taxon>Bacteria</taxon>
        <taxon>Pseudomonadati</taxon>
        <taxon>Pseudomonadota</taxon>
        <taxon>Alphaproteobacteria</taxon>
        <taxon>Acetobacterales</taxon>
        <taxon>Acetobacteraceae</taxon>
        <taxon>Plastoroseomonas</taxon>
    </lineage>
</organism>
<proteinExistence type="inferred from homology"/>
<reference evidence="3" key="1">
    <citation type="submission" date="2020-01" db="EMBL/GenBank/DDBJ databases">
        <authorList>
            <person name="Rat A."/>
        </authorList>
    </citation>
    <scope>NUCLEOTIDE SEQUENCE</scope>
    <source>
        <strain evidence="3">LMG 28251</strain>
    </source>
</reference>
<dbReference type="AlphaFoldDB" id="A0AAF1JVW8"/>
<evidence type="ECO:0000313" key="3">
    <source>
        <dbReference type="EMBL" id="MBR0654724.1"/>
    </source>
</evidence>
<dbReference type="SUPFAM" id="SSF53850">
    <property type="entry name" value="Periplasmic binding protein-like II"/>
    <property type="match status" value="1"/>
</dbReference>
<dbReference type="CDD" id="cd13578">
    <property type="entry name" value="PBP2_Bug27"/>
    <property type="match status" value="1"/>
</dbReference>
<dbReference type="PANTHER" id="PTHR42928:SF5">
    <property type="entry name" value="BLR1237 PROTEIN"/>
    <property type="match status" value="1"/>
</dbReference>
<dbReference type="Gene3D" id="3.40.190.150">
    <property type="entry name" value="Bordetella uptake gene, domain 1"/>
    <property type="match status" value="1"/>
</dbReference>
<name>A0AAF1JVW8_9PROT</name>
<dbReference type="EMBL" id="JAAEDH010000005">
    <property type="protein sequence ID" value="MBR0654724.1"/>
    <property type="molecule type" value="Genomic_DNA"/>
</dbReference>
<keyword evidence="2" id="KW-0732">Signal</keyword>
<reference evidence="3" key="2">
    <citation type="journal article" date="2021" name="Syst. Appl. Microbiol.">
        <title>Roseomonas hellenica sp. nov., isolated from roots of wild-growing Alkanna tinctoria.</title>
        <authorList>
            <person name="Rat A."/>
            <person name="Naranjo H.D."/>
            <person name="Lebbe L."/>
            <person name="Cnockaert M."/>
            <person name="Krigas N."/>
            <person name="Grigoriadou K."/>
            <person name="Maloupa E."/>
            <person name="Willems A."/>
        </authorList>
    </citation>
    <scope>NUCLEOTIDE SEQUENCE</scope>
    <source>
        <strain evidence="3">LMG 28251</strain>
    </source>
</reference>
<dbReference type="PIRSF" id="PIRSF017082">
    <property type="entry name" value="YflP"/>
    <property type="match status" value="1"/>
</dbReference>
<sequence>MSAPRLPRRAVLAAGLAAPAAALAQNSARPVRLIVPFTPAGTTDIIARVAAERLGTRLGAQVIVENRAGAGGNLGAEAVARAEPDGNTLLLTTIGTGAINFALYGARMPYKPEDLVGVALLAQVPNVLMVANVTPAQTLRELVALAAARPGALNFGTAGIGTSPHICIELLNMMTGMRMQHIPFRGSAPVLTELVAGRVDVGMDNIPSAIPFIREGRIRALGVTSRERSPALPDVPTLAEAGVDGFEATAWFGILAPAATPRPVVERLGGLLNEVTREPDFIRRMEELGAARPGLTPDGGTSPATFDAFLRTEQRRWAEVVTRSGARLE</sequence>
<comment type="caution">
    <text evidence="3">The sequence shown here is derived from an EMBL/GenBank/DDBJ whole genome shotgun (WGS) entry which is preliminary data.</text>
</comment>
<dbReference type="RefSeq" id="WP_211873544.1">
    <property type="nucleotide sequence ID" value="NZ_JAAEDH010000005.1"/>
</dbReference>
<accession>A0AAF1JVW8</accession>
<dbReference type="Gene3D" id="3.40.190.10">
    <property type="entry name" value="Periplasmic binding protein-like II"/>
    <property type="match status" value="1"/>
</dbReference>
<dbReference type="Pfam" id="PF03401">
    <property type="entry name" value="TctC"/>
    <property type="match status" value="1"/>
</dbReference>